<dbReference type="RefSeq" id="WP_052979951.1">
    <property type="nucleotide sequence ID" value="NZ_JANHLZ010000005.1"/>
</dbReference>
<evidence type="ECO:0000313" key="2">
    <source>
        <dbReference type="EMBL" id="STO40079.1"/>
    </source>
</evidence>
<name>A0A377HCB0_ECOLX</name>
<dbReference type="InterPro" id="IPR006944">
    <property type="entry name" value="Phage/GTA_portal"/>
</dbReference>
<evidence type="ECO:0000256" key="1">
    <source>
        <dbReference type="ARBA" id="ARBA00006799"/>
    </source>
</evidence>
<dbReference type="Proteomes" id="UP000254460">
    <property type="component" value="Unassembled WGS sequence"/>
</dbReference>
<dbReference type="InterPro" id="IPR030935">
    <property type="entry name" value="PBSX_Proteobac"/>
</dbReference>
<dbReference type="Pfam" id="PF04860">
    <property type="entry name" value="Phage_portal"/>
    <property type="match status" value="1"/>
</dbReference>
<dbReference type="EMBL" id="UGGJ01000005">
    <property type="protein sequence ID" value="STO40079.1"/>
    <property type="molecule type" value="Genomic_DNA"/>
</dbReference>
<evidence type="ECO:0000313" key="3">
    <source>
        <dbReference type="Proteomes" id="UP000254460"/>
    </source>
</evidence>
<organism evidence="2 3">
    <name type="scientific">Escherichia coli</name>
    <dbReference type="NCBI Taxonomy" id="562"/>
    <lineage>
        <taxon>Bacteria</taxon>
        <taxon>Pseudomonadati</taxon>
        <taxon>Pseudomonadota</taxon>
        <taxon>Gammaproteobacteria</taxon>
        <taxon>Enterobacterales</taxon>
        <taxon>Enterobacteriaceae</taxon>
        <taxon>Escherichia</taxon>
    </lineage>
</organism>
<protein>
    <submittedName>
        <fullName evidence="2">Putative portal vertex protein from bacteriophage origin</fullName>
    </submittedName>
</protein>
<dbReference type="NCBIfam" id="TIGR01540">
    <property type="entry name" value="portal_PBSX"/>
    <property type="match status" value="1"/>
</dbReference>
<accession>A0A377HCB0</accession>
<gene>
    <name evidence="2" type="primary">Q</name>
    <name evidence="2" type="ORF">NCTC9706_04366</name>
</gene>
<dbReference type="AlphaFoldDB" id="A0A377HCB0"/>
<dbReference type="PIRSF" id="PIRSF018494">
    <property type="entry name" value="PBSX_VPQ"/>
    <property type="match status" value="1"/>
</dbReference>
<comment type="similarity">
    <text evidence="1">Belongs to the phage portal family. PBSX subfamily.</text>
</comment>
<proteinExistence type="inferred from homology"/>
<sequence length="351" mass="39124">MSKRKSARLRKRAQTENFTPGRGNIITFGEPEPILTTGTEYINVWYNGSYNYWTLPIDRLALAQLPNLNAQHGGVLYARKNMVCASYQGGGLTTDQMEMAVFDYLLFGDVAILKVRNGWGRVVALAPLPSLYLRRSKQLDFIVLQEGEPLVYSPSDVVFLRMHDPRQQIYGLPDYIGGIHSALLNSEATIFRRRYYHNGAHMGFIMYASDPNMSVEAEEAIRKKIESGNGLGNFRNMFISIPKGQPDGIKIIPVGDIQQKDEFSNVKNISAQDVLTAHRFPAGLAGIIPQNASGLGDPDKARTTYGRDEVTPVCRKFMQAVNSEPEIPPSLHLNFTLEDVENVVSALADEK</sequence>
<dbReference type="InterPro" id="IPR006430">
    <property type="entry name" value="Phage_portal_PBSX"/>
</dbReference>
<reference evidence="2 3" key="1">
    <citation type="submission" date="2018-06" db="EMBL/GenBank/DDBJ databases">
        <authorList>
            <consortium name="Pathogen Informatics"/>
            <person name="Doyle S."/>
        </authorList>
    </citation>
    <scope>NUCLEOTIDE SEQUENCE [LARGE SCALE GENOMIC DNA]</scope>
    <source>
        <strain evidence="2 3">NCTC9706</strain>
    </source>
</reference>